<feature type="domain" description="At1g61320/AtMIF1 LRR" evidence="2">
    <location>
        <begin position="272"/>
        <end position="402"/>
    </location>
</feature>
<dbReference type="InterPro" id="IPR001810">
    <property type="entry name" value="F-box_dom"/>
</dbReference>
<feature type="domain" description="At1g61320/AtMIF1 LRR" evidence="2">
    <location>
        <begin position="109"/>
        <end position="263"/>
    </location>
</feature>
<dbReference type="PANTHER" id="PTHR34145:SF28">
    <property type="entry name" value="F-BOX DOMAIN-CONTAINING PROTEIN"/>
    <property type="match status" value="1"/>
</dbReference>
<dbReference type="Pfam" id="PF23622">
    <property type="entry name" value="LRR_At1g61320_AtMIF1"/>
    <property type="match status" value="2"/>
</dbReference>
<protein>
    <recommendedName>
        <fullName evidence="5">F-box domain-containing protein</fullName>
    </recommendedName>
</protein>
<gene>
    <name evidence="3" type="ORF">Ddye_017668</name>
</gene>
<evidence type="ECO:0000259" key="2">
    <source>
        <dbReference type="Pfam" id="PF23622"/>
    </source>
</evidence>
<name>A0AAD9UA00_9ROSI</name>
<sequence>MEETITDSMDRISELPTFIIHHIMSYLSEKEAARTSILSKNWHCVRASFPILDFHESYAYFVGKNRANRYLAEYHSRLGNKFLRPLIKFVKFVDASLLRFCNLGFSLQRFSLLTSLLDVEQSSSLLDKWIGLVIKNGVKELDFDVPPGRDEWMYNLPQIVFLAKSLTILKLGGCKLEHPSETIRFHSLESLTLTDVHINEDMLQKLTIGCPLLQHLVLSNCRGFTRIDIYKAYKLKIIEIQEYSHATIQSVKIDLPSLKVFRLGLRPSKSCTIDLVGCPNLNDLTLSAVNLMDQEFHCLISNFPFLENLCLGYCLLLNKVSISNYQLKILRVSSCRNLKAIDVDSPNLVLFHYINDSIPTISMNAQCQWKVCLEMINADADTLWFLKLKEFLGFANQIKDLELYVDWDEDSLGLNEFRNSLTSLPCEVGNLSLRLTGGSFSNRLAWLDGLFRLYYSRNFVVTVMNEADIKFIELLHEQVRNKDNTRCCDSHSIKCWRHYLKDFKIVSLLTLKGYTNPSINIYDLMAELPLTIKLQLDWCFSKSLDKV</sequence>
<dbReference type="EMBL" id="JANJYI010000005">
    <property type="protein sequence ID" value="KAK2650179.1"/>
    <property type="molecule type" value="Genomic_DNA"/>
</dbReference>
<evidence type="ECO:0000259" key="1">
    <source>
        <dbReference type="Pfam" id="PF00646"/>
    </source>
</evidence>
<comment type="caution">
    <text evidence="3">The sequence shown here is derived from an EMBL/GenBank/DDBJ whole genome shotgun (WGS) entry which is preliminary data.</text>
</comment>
<dbReference type="InterPro" id="IPR053772">
    <property type="entry name" value="At1g61320/At1g61330-like"/>
</dbReference>
<proteinExistence type="predicted"/>
<dbReference type="Pfam" id="PF00646">
    <property type="entry name" value="F-box"/>
    <property type="match status" value="1"/>
</dbReference>
<evidence type="ECO:0000313" key="4">
    <source>
        <dbReference type="Proteomes" id="UP001280121"/>
    </source>
</evidence>
<dbReference type="Proteomes" id="UP001280121">
    <property type="component" value="Unassembled WGS sequence"/>
</dbReference>
<dbReference type="InterPro" id="IPR032675">
    <property type="entry name" value="LRR_dom_sf"/>
</dbReference>
<dbReference type="PANTHER" id="PTHR34145">
    <property type="entry name" value="OS02G0105600 PROTEIN"/>
    <property type="match status" value="1"/>
</dbReference>
<dbReference type="InterPro" id="IPR036047">
    <property type="entry name" value="F-box-like_dom_sf"/>
</dbReference>
<reference evidence="3" key="1">
    <citation type="journal article" date="2023" name="Plant J.">
        <title>Genome sequences and population genomics provide insights into the demographic history, inbreeding, and mutation load of two 'living fossil' tree species of Dipteronia.</title>
        <authorList>
            <person name="Feng Y."/>
            <person name="Comes H.P."/>
            <person name="Chen J."/>
            <person name="Zhu S."/>
            <person name="Lu R."/>
            <person name="Zhang X."/>
            <person name="Li P."/>
            <person name="Qiu J."/>
            <person name="Olsen K.M."/>
            <person name="Qiu Y."/>
        </authorList>
    </citation>
    <scope>NUCLEOTIDE SEQUENCE</scope>
    <source>
        <strain evidence="3">KIB01</strain>
    </source>
</reference>
<feature type="domain" description="F-box" evidence="1">
    <location>
        <begin position="12"/>
        <end position="43"/>
    </location>
</feature>
<accession>A0AAD9UA00</accession>
<organism evidence="3 4">
    <name type="scientific">Dipteronia dyeriana</name>
    <dbReference type="NCBI Taxonomy" id="168575"/>
    <lineage>
        <taxon>Eukaryota</taxon>
        <taxon>Viridiplantae</taxon>
        <taxon>Streptophyta</taxon>
        <taxon>Embryophyta</taxon>
        <taxon>Tracheophyta</taxon>
        <taxon>Spermatophyta</taxon>
        <taxon>Magnoliopsida</taxon>
        <taxon>eudicotyledons</taxon>
        <taxon>Gunneridae</taxon>
        <taxon>Pentapetalae</taxon>
        <taxon>rosids</taxon>
        <taxon>malvids</taxon>
        <taxon>Sapindales</taxon>
        <taxon>Sapindaceae</taxon>
        <taxon>Hippocastanoideae</taxon>
        <taxon>Acereae</taxon>
        <taxon>Dipteronia</taxon>
    </lineage>
</organism>
<dbReference type="Gene3D" id="3.80.10.10">
    <property type="entry name" value="Ribonuclease Inhibitor"/>
    <property type="match status" value="1"/>
</dbReference>
<dbReference type="InterPro" id="IPR055357">
    <property type="entry name" value="LRR_At1g61320_AtMIF1"/>
</dbReference>
<evidence type="ECO:0008006" key="5">
    <source>
        <dbReference type="Google" id="ProtNLM"/>
    </source>
</evidence>
<evidence type="ECO:0000313" key="3">
    <source>
        <dbReference type="EMBL" id="KAK2650179.1"/>
    </source>
</evidence>
<keyword evidence="4" id="KW-1185">Reference proteome</keyword>
<dbReference type="SUPFAM" id="SSF81383">
    <property type="entry name" value="F-box domain"/>
    <property type="match status" value="1"/>
</dbReference>
<dbReference type="AlphaFoldDB" id="A0AAD9UA00"/>
<dbReference type="SUPFAM" id="SSF52047">
    <property type="entry name" value="RNI-like"/>
    <property type="match status" value="1"/>
</dbReference>